<keyword evidence="3" id="KW-1185">Reference proteome</keyword>
<organism evidence="2 3">
    <name type="scientific">Glarea lozoyensis (strain ATCC 20868 / MF5171)</name>
    <dbReference type="NCBI Taxonomy" id="1116229"/>
    <lineage>
        <taxon>Eukaryota</taxon>
        <taxon>Fungi</taxon>
        <taxon>Dikarya</taxon>
        <taxon>Ascomycota</taxon>
        <taxon>Pezizomycotina</taxon>
        <taxon>Leotiomycetes</taxon>
        <taxon>Helotiales</taxon>
        <taxon>Helotiaceae</taxon>
        <taxon>Glarea</taxon>
    </lineage>
</organism>
<dbReference type="OMA" id="IRTWILP"/>
<dbReference type="OrthoDB" id="3539849at2759"/>
<protein>
    <submittedName>
        <fullName evidence="2">WD40 repeat-like protein</fullName>
    </submittedName>
</protein>
<dbReference type="SUPFAM" id="SSF50978">
    <property type="entry name" value="WD40 repeat-like"/>
    <property type="match status" value="1"/>
</dbReference>
<evidence type="ECO:0000313" key="3">
    <source>
        <dbReference type="Proteomes" id="UP000016922"/>
    </source>
</evidence>
<gene>
    <name evidence="2" type="ORF">GLAREA_09628</name>
</gene>
<feature type="region of interest" description="Disordered" evidence="1">
    <location>
        <begin position="17"/>
        <end position="50"/>
    </location>
</feature>
<dbReference type="AlphaFoldDB" id="S3CPU6"/>
<dbReference type="PANTHER" id="PTHR13211">
    <property type="entry name" value="TELOMERASE CAJAL BODY PROTEIN 1"/>
    <property type="match status" value="1"/>
</dbReference>
<proteinExistence type="predicted"/>
<evidence type="ECO:0000256" key="1">
    <source>
        <dbReference type="SAM" id="MobiDB-lite"/>
    </source>
</evidence>
<feature type="region of interest" description="Disordered" evidence="1">
    <location>
        <begin position="392"/>
        <end position="465"/>
    </location>
</feature>
<sequence length="465" mass="49386">MENSIKTPELIASTGNVYSCSISESRGRENGSLDKPPGQLSPSPEPREEDAEWNYFKSAQWSADGTSLLTNSADNKIRTFILPPDLLEPHSSPITLSPYTIHANPSPINTLAPYPSYTLSSPNTTLYLTSPSSLPIRLTNSLSPTATPAAAYPLVSPTTEAYQTPSSLLWTSPTTFLAGTDCLIALFDITRPGSGPTQSLPTIPSKRHKMKGGGVGIRGIISALSLQPSAGEETGVGMVAAGTWTRWIGLYDMAGLGGTVAQWSIAEAADSVAGIGGMGVSQTAWSACGRYLYVVERKSDGVLVYDIRGERKMLGWLVGRHAGTNQRLGVDVFGADRGMEVWAGGVDGVVRVWEGVGLSEGAMERSWEWKAHDDPVTSTVVHSSGTVVATCSGQRSLGVQEADLESDSENDSESSNSTDQSSSDSDCSSSDSDDYHKKSSGISPQTSTRPSTTRVPDNSIKVWKL</sequence>
<dbReference type="GeneID" id="19468675"/>
<dbReference type="KEGG" id="glz:GLAREA_09628"/>
<dbReference type="Proteomes" id="UP000016922">
    <property type="component" value="Unassembled WGS sequence"/>
</dbReference>
<dbReference type="RefSeq" id="XP_008084415.1">
    <property type="nucleotide sequence ID" value="XM_008086224.1"/>
</dbReference>
<dbReference type="InterPro" id="IPR015943">
    <property type="entry name" value="WD40/YVTN_repeat-like_dom_sf"/>
</dbReference>
<dbReference type="EMBL" id="KE145368">
    <property type="protein sequence ID" value="EPE28507.1"/>
    <property type="molecule type" value="Genomic_DNA"/>
</dbReference>
<feature type="compositionally biased region" description="Acidic residues" evidence="1">
    <location>
        <begin position="402"/>
        <end position="412"/>
    </location>
</feature>
<feature type="compositionally biased region" description="Low complexity" evidence="1">
    <location>
        <begin position="443"/>
        <end position="454"/>
    </location>
</feature>
<reference evidence="2 3" key="1">
    <citation type="journal article" date="2013" name="BMC Genomics">
        <title>Genomics-driven discovery of the pneumocandin biosynthetic gene cluster in the fungus Glarea lozoyensis.</title>
        <authorList>
            <person name="Chen L."/>
            <person name="Yue Q."/>
            <person name="Zhang X."/>
            <person name="Xiang M."/>
            <person name="Wang C."/>
            <person name="Li S."/>
            <person name="Che Y."/>
            <person name="Ortiz-Lopez F.J."/>
            <person name="Bills G.F."/>
            <person name="Liu X."/>
            <person name="An Z."/>
        </authorList>
    </citation>
    <scope>NUCLEOTIDE SEQUENCE [LARGE SCALE GENOMIC DNA]</scope>
    <source>
        <strain evidence="3">ATCC 20868 / MF5171</strain>
    </source>
</reference>
<dbReference type="STRING" id="1116229.S3CPU6"/>
<dbReference type="HOGENOM" id="CLU_022731_0_1_1"/>
<accession>S3CPU6</accession>
<dbReference type="PANTHER" id="PTHR13211:SF0">
    <property type="entry name" value="TELOMERASE CAJAL BODY PROTEIN 1"/>
    <property type="match status" value="1"/>
</dbReference>
<evidence type="ECO:0000313" key="2">
    <source>
        <dbReference type="EMBL" id="EPE28507.1"/>
    </source>
</evidence>
<dbReference type="InterPro" id="IPR036322">
    <property type="entry name" value="WD40_repeat_dom_sf"/>
</dbReference>
<dbReference type="Gene3D" id="2.130.10.10">
    <property type="entry name" value="YVTN repeat-like/Quinoprotein amine dehydrogenase"/>
    <property type="match status" value="1"/>
</dbReference>
<dbReference type="eggNOG" id="KOG2919">
    <property type="taxonomic scope" value="Eukaryota"/>
</dbReference>
<feature type="compositionally biased region" description="Low complexity" evidence="1">
    <location>
        <begin position="413"/>
        <end position="430"/>
    </location>
</feature>
<name>S3CPU6_GLAL2</name>
<dbReference type="InterPro" id="IPR051150">
    <property type="entry name" value="SWT21/TCAB1_mRNA_Telomere"/>
</dbReference>